<comment type="pathway">
    <text evidence="1">Cofactor biosynthesis; tetrahydrofolate biosynthesis; 5,6,7,8-tetrahydrofolate from 7,8-dihydrofolate: step 1/1.</text>
</comment>
<dbReference type="EC" id="1.5.1.3" evidence="3"/>
<evidence type="ECO:0000256" key="8">
    <source>
        <dbReference type="ARBA" id="ARBA00048873"/>
    </source>
</evidence>
<dbReference type="InParanoid" id="A0A341CXE5"/>
<dbReference type="RefSeq" id="XP_024619366.1">
    <property type="nucleotide sequence ID" value="XM_024763598.1"/>
</dbReference>
<feature type="domain" description="DHFR" evidence="10">
    <location>
        <begin position="4"/>
        <end position="192"/>
    </location>
</feature>
<keyword evidence="4" id="KW-0554">One-carbon metabolism</keyword>
<comment type="catalytic activity">
    <reaction evidence="8">
        <text>(6S)-5,6,7,8-tetrahydrofolate + NADP(+) = 7,8-dihydrofolate + NADPH + H(+)</text>
        <dbReference type="Rhea" id="RHEA:15009"/>
        <dbReference type="ChEBI" id="CHEBI:15378"/>
        <dbReference type="ChEBI" id="CHEBI:57451"/>
        <dbReference type="ChEBI" id="CHEBI:57453"/>
        <dbReference type="ChEBI" id="CHEBI:57783"/>
        <dbReference type="ChEBI" id="CHEBI:58349"/>
        <dbReference type="EC" id="1.5.1.3"/>
    </reaction>
</comment>
<evidence type="ECO:0000256" key="2">
    <source>
        <dbReference type="ARBA" id="ARBA00009539"/>
    </source>
</evidence>
<dbReference type="InterPro" id="IPR024072">
    <property type="entry name" value="DHFR-like_dom_sf"/>
</dbReference>
<evidence type="ECO:0000313" key="12">
    <source>
        <dbReference type="RefSeq" id="XP_024619366.1"/>
    </source>
</evidence>
<name>A0A341CXE5_NEOAA</name>
<dbReference type="Gene3D" id="3.40.430.10">
    <property type="entry name" value="Dihydrofolate Reductase, subunit A"/>
    <property type="match status" value="1"/>
</dbReference>
<dbReference type="GO" id="GO:0046654">
    <property type="term" value="P:tetrahydrofolate biosynthetic process"/>
    <property type="evidence" value="ECO:0007669"/>
    <property type="project" value="InterPro"/>
</dbReference>
<gene>
    <name evidence="12" type="primary">LOC112412112</name>
</gene>
<proteinExistence type="inferred from homology"/>
<accession>A0A341CXE5</accession>
<dbReference type="KEGG" id="nasi:112412112"/>
<evidence type="ECO:0000256" key="5">
    <source>
        <dbReference type="ARBA" id="ARBA00022857"/>
    </source>
</evidence>
<dbReference type="Pfam" id="PF00186">
    <property type="entry name" value="DHFR_1"/>
    <property type="match status" value="1"/>
</dbReference>
<dbReference type="GO" id="GO:0004146">
    <property type="term" value="F:dihydrofolate reductase activity"/>
    <property type="evidence" value="ECO:0007669"/>
    <property type="project" value="UniProtKB-EC"/>
</dbReference>
<dbReference type="SUPFAM" id="SSF53597">
    <property type="entry name" value="Dihydrofolate reductase-like"/>
    <property type="match status" value="1"/>
</dbReference>
<dbReference type="InterPro" id="IPR012259">
    <property type="entry name" value="DHFR"/>
</dbReference>
<dbReference type="GO" id="GO:0006730">
    <property type="term" value="P:one-carbon metabolic process"/>
    <property type="evidence" value="ECO:0007669"/>
    <property type="project" value="UniProtKB-KW"/>
</dbReference>
<evidence type="ECO:0000256" key="3">
    <source>
        <dbReference type="ARBA" id="ARBA00012856"/>
    </source>
</evidence>
<protein>
    <recommendedName>
        <fullName evidence="3">dihydrofolate reductase</fullName>
        <ecNumber evidence="3">1.5.1.3</ecNumber>
    </recommendedName>
</protein>
<dbReference type="STRING" id="1706337.A0A341CXE5"/>
<keyword evidence="5" id="KW-0521">NADP</keyword>
<evidence type="ECO:0000256" key="7">
    <source>
        <dbReference type="ARBA" id="ARBA00023002"/>
    </source>
</evidence>
<evidence type="ECO:0000256" key="6">
    <source>
        <dbReference type="ARBA" id="ARBA00022884"/>
    </source>
</evidence>
<dbReference type="PRINTS" id="PR00070">
    <property type="entry name" value="DHFR"/>
</dbReference>
<dbReference type="InterPro" id="IPR001796">
    <property type="entry name" value="DHFR_dom"/>
</dbReference>
<dbReference type="GeneID" id="112412112"/>
<keyword evidence="7" id="KW-0560">Oxidoreductase</keyword>
<dbReference type="FunFam" id="3.40.430.10:FF:000002">
    <property type="entry name" value="Dihydrofolate reductase"/>
    <property type="match status" value="1"/>
</dbReference>
<evidence type="ECO:0000256" key="4">
    <source>
        <dbReference type="ARBA" id="ARBA00022563"/>
    </source>
</evidence>
<dbReference type="CDD" id="cd00209">
    <property type="entry name" value="DHFR"/>
    <property type="match status" value="1"/>
</dbReference>
<dbReference type="GO" id="GO:0046452">
    <property type="term" value="P:dihydrofolate metabolic process"/>
    <property type="evidence" value="ECO:0007669"/>
    <property type="project" value="TreeGrafter"/>
</dbReference>
<dbReference type="PROSITE" id="PS51330">
    <property type="entry name" value="DHFR_2"/>
    <property type="match status" value="1"/>
</dbReference>
<comment type="function">
    <text evidence="9">Key enzyme in folate metabolism. Contributes to the de novo mitochondrial thymidylate biosynthesis pathway. Catalyzes an essential reaction for de novo glycine and purine synthesis, and for DNA precursor synthesis. Binds its own mRNA and that of DHFR2.</text>
</comment>
<sequence>MVRPLNCIVAGSQNIEHRQDRGQAIVKNGDLPWPPFRNEYRYFQRMTTTSSVEGKQNLVIMGRKTWFSIPETNRPLKDRINIVLSRELKEPPQGAHFLAKSLDDALKLTEQPELTNKVDMVWIVGHSSVYKEAMNRPGHLRLFVTRIMQEFESDTFFPESDLEKYKLLPEYPGVPSDVQEEKGIFEEYEKNS</sequence>
<dbReference type="GO" id="GO:0005739">
    <property type="term" value="C:mitochondrion"/>
    <property type="evidence" value="ECO:0007669"/>
    <property type="project" value="TreeGrafter"/>
</dbReference>
<keyword evidence="6" id="KW-0694">RNA-binding</keyword>
<evidence type="ECO:0000256" key="1">
    <source>
        <dbReference type="ARBA" id="ARBA00004903"/>
    </source>
</evidence>
<dbReference type="PANTHER" id="PTHR48069:SF6">
    <property type="entry name" value="DIHYDROFOLATE REDUCTASE"/>
    <property type="match status" value="1"/>
</dbReference>
<dbReference type="GO" id="GO:0003723">
    <property type="term" value="F:RNA binding"/>
    <property type="evidence" value="ECO:0007669"/>
    <property type="project" value="UniProtKB-KW"/>
</dbReference>
<reference evidence="12" key="1">
    <citation type="submission" date="2025-08" db="UniProtKB">
        <authorList>
            <consortium name="RefSeq"/>
        </authorList>
    </citation>
    <scope>IDENTIFICATION</scope>
    <source>
        <tissue evidence="12">Meat</tissue>
    </source>
</reference>
<keyword evidence="11" id="KW-1185">Reference proteome</keyword>
<dbReference type="AlphaFoldDB" id="A0A341CXE5"/>
<dbReference type="GO" id="GO:0050661">
    <property type="term" value="F:NADP binding"/>
    <property type="evidence" value="ECO:0007669"/>
    <property type="project" value="InterPro"/>
</dbReference>
<evidence type="ECO:0000259" key="10">
    <source>
        <dbReference type="PROSITE" id="PS51330"/>
    </source>
</evidence>
<dbReference type="Proteomes" id="UP000252040">
    <property type="component" value="Unplaced"/>
</dbReference>
<dbReference type="GO" id="GO:0046655">
    <property type="term" value="P:folic acid metabolic process"/>
    <property type="evidence" value="ECO:0007669"/>
    <property type="project" value="TreeGrafter"/>
</dbReference>
<organism evidence="11 12">
    <name type="scientific">Neophocaena asiaeorientalis asiaeorientalis</name>
    <name type="common">Yangtze finless porpoise</name>
    <name type="synonym">Neophocaena phocaenoides subsp. asiaeorientalis</name>
    <dbReference type="NCBI Taxonomy" id="1706337"/>
    <lineage>
        <taxon>Eukaryota</taxon>
        <taxon>Metazoa</taxon>
        <taxon>Chordata</taxon>
        <taxon>Craniata</taxon>
        <taxon>Vertebrata</taxon>
        <taxon>Euteleostomi</taxon>
        <taxon>Mammalia</taxon>
        <taxon>Eutheria</taxon>
        <taxon>Laurasiatheria</taxon>
        <taxon>Artiodactyla</taxon>
        <taxon>Whippomorpha</taxon>
        <taxon>Cetacea</taxon>
        <taxon>Odontoceti</taxon>
        <taxon>Phocoenidae</taxon>
        <taxon>Neophocaena</taxon>
    </lineage>
</organism>
<evidence type="ECO:0000256" key="9">
    <source>
        <dbReference type="ARBA" id="ARBA00056918"/>
    </source>
</evidence>
<comment type="similarity">
    <text evidence="2">Belongs to the dihydrofolate reductase family.</text>
</comment>
<dbReference type="PANTHER" id="PTHR48069">
    <property type="entry name" value="DIHYDROFOLATE REDUCTASE"/>
    <property type="match status" value="1"/>
</dbReference>
<evidence type="ECO:0000313" key="11">
    <source>
        <dbReference type="Proteomes" id="UP000252040"/>
    </source>
</evidence>